<dbReference type="EMBL" id="JAFBDR010000019">
    <property type="protein sequence ID" value="MBM7572650.1"/>
    <property type="molecule type" value="Genomic_DNA"/>
</dbReference>
<accession>A0ABS2N3D3</accession>
<reference evidence="1 2" key="1">
    <citation type="submission" date="2021-01" db="EMBL/GenBank/DDBJ databases">
        <title>Genomic Encyclopedia of Type Strains, Phase IV (KMG-IV): sequencing the most valuable type-strain genomes for metagenomic binning, comparative biology and taxonomic classification.</title>
        <authorList>
            <person name="Goeker M."/>
        </authorList>
    </citation>
    <scope>NUCLEOTIDE SEQUENCE [LARGE SCALE GENOMIC DNA]</scope>
    <source>
        <strain evidence="1 2">DSM 23711</strain>
    </source>
</reference>
<keyword evidence="2" id="KW-1185">Reference proteome</keyword>
<comment type="caution">
    <text evidence="1">The sequence shown here is derived from an EMBL/GenBank/DDBJ whole genome shotgun (WGS) entry which is preliminary data.</text>
</comment>
<evidence type="ECO:0000313" key="1">
    <source>
        <dbReference type="EMBL" id="MBM7572650.1"/>
    </source>
</evidence>
<sequence>MGECNIDHPLEDVTQKLESQKNHLPDSLYKKGHMLLQANPTQDVLNVLFHLLKKYDLLTAEEQQERNEKLSLLLDTQL</sequence>
<evidence type="ECO:0008006" key="3">
    <source>
        <dbReference type="Google" id="ProtNLM"/>
    </source>
</evidence>
<dbReference type="RefSeq" id="WP_204501202.1">
    <property type="nucleotide sequence ID" value="NZ_JAFBDR010000019.1"/>
</dbReference>
<dbReference type="Proteomes" id="UP001296943">
    <property type="component" value="Unassembled WGS sequence"/>
</dbReference>
<evidence type="ECO:0000313" key="2">
    <source>
        <dbReference type="Proteomes" id="UP001296943"/>
    </source>
</evidence>
<proteinExistence type="predicted"/>
<organism evidence="1 2">
    <name type="scientific">Aquibacillus albus</name>
    <dbReference type="NCBI Taxonomy" id="1168171"/>
    <lineage>
        <taxon>Bacteria</taxon>
        <taxon>Bacillati</taxon>
        <taxon>Bacillota</taxon>
        <taxon>Bacilli</taxon>
        <taxon>Bacillales</taxon>
        <taxon>Bacillaceae</taxon>
        <taxon>Aquibacillus</taxon>
    </lineage>
</organism>
<name>A0ABS2N3D3_9BACI</name>
<gene>
    <name evidence="1" type="ORF">JOC48_003181</name>
</gene>
<protein>
    <recommendedName>
        <fullName evidence="3">Group-specific protein</fullName>
    </recommendedName>
</protein>